<dbReference type="AlphaFoldDB" id="A0AA41SVH3"/>
<feature type="region of interest" description="Disordered" evidence="1">
    <location>
        <begin position="1"/>
        <end position="114"/>
    </location>
</feature>
<reference evidence="2" key="1">
    <citation type="submission" date="2020-03" db="EMBL/GenBank/DDBJ databases">
        <title>Studies in the Genomics of Life Span.</title>
        <authorList>
            <person name="Glass D."/>
        </authorList>
    </citation>
    <scope>NUCLEOTIDE SEQUENCE</scope>
    <source>
        <strain evidence="2">SUZIE</strain>
        <tissue evidence="2">Muscle</tissue>
    </source>
</reference>
<protein>
    <submittedName>
        <fullName evidence="2">Ribosome biogenesis protein BOP1</fullName>
    </submittedName>
</protein>
<comment type="caution">
    <text evidence="2">The sequence shown here is derived from an EMBL/GenBank/DDBJ whole genome shotgun (WGS) entry which is preliminary data.</text>
</comment>
<feature type="compositionally biased region" description="Basic and acidic residues" evidence="1">
    <location>
        <begin position="1"/>
        <end position="12"/>
    </location>
</feature>
<proteinExistence type="predicted"/>
<gene>
    <name evidence="2" type="ORF">SUZIE_120310</name>
</gene>
<evidence type="ECO:0000313" key="2">
    <source>
        <dbReference type="EMBL" id="MBZ3872912.1"/>
    </source>
</evidence>
<accession>A0AA41SVH3</accession>
<feature type="compositionally biased region" description="Basic and acidic residues" evidence="1">
    <location>
        <begin position="19"/>
        <end position="35"/>
    </location>
</feature>
<keyword evidence="3" id="KW-1185">Reference proteome</keyword>
<feature type="compositionally biased region" description="Acidic residues" evidence="1">
    <location>
        <begin position="68"/>
        <end position="80"/>
    </location>
</feature>
<dbReference type="EMBL" id="JAATJV010195099">
    <property type="protein sequence ID" value="MBZ3872912.1"/>
    <property type="molecule type" value="Genomic_DNA"/>
</dbReference>
<name>A0AA41SVH3_SCICA</name>
<organism evidence="2 3">
    <name type="scientific">Sciurus carolinensis</name>
    <name type="common">Eastern gray squirrel</name>
    <dbReference type="NCBI Taxonomy" id="30640"/>
    <lineage>
        <taxon>Eukaryota</taxon>
        <taxon>Metazoa</taxon>
        <taxon>Chordata</taxon>
        <taxon>Craniata</taxon>
        <taxon>Vertebrata</taxon>
        <taxon>Euteleostomi</taxon>
        <taxon>Mammalia</taxon>
        <taxon>Eutheria</taxon>
        <taxon>Euarchontoglires</taxon>
        <taxon>Glires</taxon>
        <taxon>Rodentia</taxon>
        <taxon>Sciuromorpha</taxon>
        <taxon>Sciuridae</taxon>
        <taxon>Sciurinae</taxon>
        <taxon>Sciurini</taxon>
        <taxon>Sciurus</taxon>
    </lineage>
</organism>
<evidence type="ECO:0000256" key="1">
    <source>
        <dbReference type="SAM" id="MobiDB-lite"/>
    </source>
</evidence>
<dbReference type="Proteomes" id="UP001166674">
    <property type="component" value="Unassembled WGS sequence"/>
</dbReference>
<feature type="compositionally biased region" description="Basic and acidic residues" evidence="1">
    <location>
        <begin position="81"/>
        <end position="97"/>
    </location>
</feature>
<sequence length="151" mass="16100">MDAERGAGREALRVQPGKRRPEPEPERQLEPEPEKPSLLCNPASNHNDDSDSGLSDSKESVFSGLEDSGSDSSEDTEDKEDGSNCDKDDGSTEETSKEQAQPDDLVPVSQFPGHPQSLIVSSLVPVLPGLAPPPTGVPHCHPAQHVISARC</sequence>
<evidence type="ECO:0000313" key="3">
    <source>
        <dbReference type="Proteomes" id="UP001166674"/>
    </source>
</evidence>